<reference evidence="1" key="1">
    <citation type="journal article" date="2013" name="Environ. Microbiol.">
        <title>Microbiota from the distal guts of lean and obese adolescents exhibit partial functional redundancy besides clear differences in community structure.</title>
        <authorList>
            <person name="Ferrer M."/>
            <person name="Ruiz A."/>
            <person name="Lanza F."/>
            <person name="Haange S.B."/>
            <person name="Oberbach A."/>
            <person name="Till H."/>
            <person name="Bargiela R."/>
            <person name="Campoy C."/>
            <person name="Segura M.T."/>
            <person name="Richter M."/>
            <person name="von Bergen M."/>
            <person name="Seifert J."/>
            <person name="Suarez A."/>
        </authorList>
    </citation>
    <scope>NUCLEOTIDE SEQUENCE</scope>
</reference>
<dbReference type="EMBL" id="AJWY01009812">
    <property type="protein sequence ID" value="EKC57292.1"/>
    <property type="molecule type" value="Genomic_DNA"/>
</dbReference>
<evidence type="ECO:0000313" key="1">
    <source>
        <dbReference type="EMBL" id="EKC57292.1"/>
    </source>
</evidence>
<accession>K1S9C3</accession>
<name>K1S9C3_9ZZZZ</name>
<gene>
    <name evidence="1" type="ORF">LEA_14428</name>
</gene>
<sequence>MFRLNCNEWEDGLKTTLNSQGALDALAIDEPLEYARIMLDNEAQAWIDAQDDMSVW</sequence>
<dbReference type="InterPro" id="IPR045705">
    <property type="entry name" value="DUF6061"/>
</dbReference>
<protein>
    <submittedName>
        <fullName evidence="1">Uncharacterized protein</fullName>
    </submittedName>
</protein>
<proteinExistence type="predicted"/>
<organism evidence="1">
    <name type="scientific">human gut metagenome</name>
    <dbReference type="NCBI Taxonomy" id="408170"/>
    <lineage>
        <taxon>unclassified sequences</taxon>
        <taxon>metagenomes</taxon>
        <taxon>organismal metagenomes</taxon>
    </lineage>
</organism>
<dbReference type="AlphaFoldDB" id="K1S9C3"/>
<dbReference type="Pfam" id="PF19537">
    <property type="entry name" value="DUF6061"/>
    <property type="match status" value="1"/>
</dbReference>
<comment type="caution">
    <text evidence="1">The sequence shown here is derived from an EMBL/GenBank/DDBJ whole genome shotgun (WGS) entry which is preliminary data.</text>
</comment>